<evidence type="ECO:0000313" key="2">
    <source>
        <dbReference type="Proteomes" id="UP000094828"/>
    </source>
</evidence>
<dbReference type="AlphaFoldDB" id="A0A1C3EBB9"/>
<dbReference type="EMBL" id="LYDR01000108">
    <property type="protein sequence ID" value="ODA30518.1"/>
    <property type="molecule type" value="Genomic_DNA"/>
</dbReference>
<organism evidence="1 2">
    <name type="scientific">Planctopirus hydrillae</name>
    <dbReference type="NCBI Taxonomy" id="1841610"/>
    <lineage>
        <taxon>Bacteria</taxon>
        <taxon>Pseudomonadati</taxon>
        <taxon>Planctomycetota</taxon>
        <taxon>Planctomycetia</taxon>
        <taxon>Planctomycetales</taxon>
        <taxon>Planctomycetaceae</taxon>
        <taxon>Planctopirus</taxon>
    </lineage>
</organism>
<evidence type="ECO:0000313" key="1">
    <source>
        <dbReference type="EMBL" id="ODA30518.1"/>
    </source>
</evidence>
<dbReference type="Proteomes" id="UP000094828">
    <property type="component" value="Unassembled WGS sequence"/>
</dbReference>
<gene>
    <name evidence="1" type="ORF">A6X21_05665</name>
</gene>
<name>A0A1C3EBB9_9PLAN</name>
<accession>A0A1C3EBB9</accession>
<sequence>MGEAVLTAKKVLEADEAVLYGIFGVIGGSGYFPPRAFLNEFFLVGSDPCDQDRRMGCWQPFTLSDDEYHEVKAWWAASHPGVVASDLGVDCWSDWVQVILNPEDWGYPDGLSLTNEPADADDGSVS</sequence>
<reference evidence="1 2" key="1">
    <citation type="submission" date="2016-05" db="EMBL/GenBank/DDBJ databases">
        <title>Genomic and physiological characterization of Planctopirus sp. isolated from fresh water lake.</title>
        <authorList>
            <person name="Subhash Y."/>
            <person name="Ramana C."/>
        </authorList>
    </citation>
    <scope>NUCLEOTIDE SEQUENCE [LARGE SCALE GENOMIC DNA]</scope>
    <source>
        <strain evidence="1 2">JC280</strain>
    </source>
</reference>
<dbReference type="STRING" id="1841610.A6X21_05665"/>
<protein>
    <submittedName>
        <fullName evidence="1">Uncharacterized protein</fullName>
    </submittedName>
</protein>
<keyword evidence="2" id="KW-1185">Reference proteome</keyword>
<comment type="caution">
    <text evidence="1">The sequence shown here is derived from an EMBL/GenBank/DDBJ whole genome shotgun (WGS) entry which is preliminary data.</text>
</comment>
<proteinExistence type="predicted"/>